<dbReference type="Proteomes" id="UP000028631">
    <property type="component" value="Unassembled WGS sequence"/>
</dbReference>
<sequence length="202" mass="22959">MKPFNEDWITNKTLPWLFVVTLLSMLCLGLTMANAEDNSRPVDKPRAAAEIYPAPWQNDKPEDDHSFECYGSVLIGSRHFGDEKGRTDYRCGWVNQFDRLEVVDKVWSGNLKESEHFYDCPPNTVMTGRRHRDDEHGSTAYQCAKVIDSWGNAIQVVPGPQVDVGDYENSVFECPENQAITYRGHDGDTESGNVFFKCGTLW</sequence>
<reference evidence="1 2" key="1">
    <citation type="submission" date="2014-07" db="EMBL/GenBank/DDBJ databases">
        <title>Draft Genome Sequences of Environmental Pseudomonas syringae strains.</title>
        <authorList>
            <person name="Baltrus D.A."/>
            <person name="Berge O."/>
            <person name="Morris C."/>
        </authorList>
    </citation>
    <scope>NUCLEOTIDE SEQUENCE [LARGE SCALE GENOMIC DNA]</scope>
    <source>
        <strain evidence="1 2">GAW0119</strain>
    </source>
</reference>
<dbReference type="EMBL" id="JPQU01000089">
    <property type="protein sequence ID" value="KFE51385.1"/>
    <property type="molecule type" value="Genomic_DNA"/>
</dbReference>
<dbReference type="AlphaFoldDB" id="A0A085V7H2"/>
<dbReference type="PATRIC" id="fig|317.175.peg.5074"/>
<accession>A0A085V7H2</accession>
<gene>
    <name evidence="1" type="ORF">IV01_24355</name>
</gene>
<evidence type="ECO:0000313" key="2">
    <source>
        <dbReference type="Proteomes" id="UP000028631"/>
    </source>
</evidence>
<dbReference type="OrthoDB" id="3699462at2"/>
<proteinExistence type="predicted"/>
<comment type="caution">
    <text evidence="1">The sequence shown here is derived from an EMBL/GenBank/DDBJ whole genome shotgun (WGS) entry which is preliminary data.</text>
</comment>
<keyword evidence="2" id="KW-1185">Reference proteome</keyword>
<name>A0A085V7H2_PSESX</name>
<organism evidence="1 2">
    <name type="scientific">Pseudomonas syringae</name>
    <dbReference type="NCBI Taxonomy" id="317"/>
    <lineage>
        <taxon>Bacteria</taxon>
        <taxon>Pseudomonadati</taxon>
        <taxon>Pseudomonadota</taxon>
        <taxon>Gammaproteobacteria</taxon>
        <taxon>Pseudomonadales</taxon>
        <taxon>Pseudomonadaceae</taxon>
        <taxon>Pseudomonas</taxon>
    </lineage>
</organism>
<protein>
    <submittedName>
        <fullName evidence="1">Uncharacterized protein</fullName>
    </submittedName>
</protein>
<evidence type="ECO:0000313" key="1">
    <source>
        <dbReference type="EMBL" id="KFE51385.1"/>
    </source>
</evidence>
<dbReference type="RefSeq" id="WP_032631521.1">
    <property type="nucleotide sequence ID" value="NZ_JPQU01000089.1"/>
</dbReference>